<dbReference type="SUPFAM" id="SSF81324">
    <property type="entry name" value="Voltage-gated potassium channels"/>
    <property type="match status" value="1"/>
</dbReference>
<feature type="transmembrane region" description="Helical" evidence="13">
    <location>
        <begin position="325"/>
        <end position="344"/>
    </location>
</feature>
<evidence type="ECO:0000256" key="13">
    <source>
        <dbReference type="SAM" id="Phobius"/>
    </source>
</evidence>
<dbReference type="InterPro" id="IPR005821">
    <property type="entry name" value="Ion_trans_dom"/>
</dbReference>
<dbReference type="PRINTS" id="PR01463">
    <property type="entry name" value="EAGCHANLFMLY"/>
</dbReference>
<keyword evidence="11" id="KW-0407">Ion channel</keyword>
<keyword evidence="8 13" id="KW-1133">Transmembrane helix</keyword>
<keyword evidence="10 13" id="KW-0472">Membrane</keyword>
<dbReference type="Proteomes" id="UP001363151">
    <property type="component" value="Unassembled WGS sequence"/>
</dbReference>
<feature type="compositionally biased region" description="Basic and acidic residues" evidence="12">
    <location>
        <begin position="903"/>
        <end position="916"/>
    </location>
</feature>
<keyword evidence="4 13" id="KW-0812">Transmembrane</keyword>
<organism evidence="15 16">
    <name type="scientific">Aureococcus anophagefferens</name>
    <name type="common">Harmful bloom alga</name>
    <dbReference type="NCBI Taxonomy" id="44056"/>
    <lineage>
        <taxon>Eukaryota</taxon>
        <taxon>Sar</taxon>
        <taxon>Stramenopiles</taxon>
        <taxon>Ochrophyta</taxon>
        <taxon>Pelagophyceae</taxon>
        <taxon>Pelagomonadales</taxon>
        <taxon>Pelagomonadaceae</taxon>
        <taxon>Aureococcus</taxon>
    </lineage>
</organism>
<keyword evidence="2" id="KW-0813">Transport</keyword>
<feature type="region of interest" description="Disordered" evidence="12">
    <location>
        <begin position="782"/>
        <end position="805"/>
    </location>
</feature>
<evidence type="ECO:0000256" key="8">
    <source>
        <dbReference type="ARBA" id="ARBA00022989"/>
    </source>
</evidence>
<keyword evidence="6" id="KW-0851">Voltage-gated channel</keyword>
<reference evidence="15 16" key="1">
    <citation type="submission" date="2024-03" db="EMBL/GenBank/DDBJ databases">
        <title>Aureococcus anophagefferens CCMP1851 and Kratosvirus quantuckense: Draft genome of a second virus-susceptible host strain in the model system.</title>
        <authorList>
            <person name="Chase E."/>
            <person name="Truchon A.R."/>
            <person name="Schepens W."/>
            <person name="Wilhelm S.W."/>
        </authorList>
    </citation>
    <scope>NUCLEOTIDE SEQUENCE [LARGE SCALE GENOMIC DNA]</scope>
    <source>
        <strain evidence="15 16">CCMP1851</strain>
    </source>
</reference>
<evidence type="ECO:0000256" key="3">
    <source>
        <dbReference type="ARBA" id="ARBA00022538"/>
    </source>
</evidence>
<dbReference type="InterPro" id="IPR050818">
    <property type="entry name" value="KCNH_animal-type"/>
</dbReference>
<evidence type="ECO:0000259" key="14">
    <source>
        <dbReference type="Pfam" id="PF00520"/>
    </source>
</evidence>
<dbReference type="InterPro" id="IPR003938">
    <property type="entry name" value="K_chnl_volt-dep_EAG/ELK/ERG"/>
</dbReference>
<feature type="transmembrane region" description="Helical" evidence="13">
    <location>
        <begin position="81"/>
        <end position="104"/>
    </location>
</feature>
<evidence type="ECO:0000256" key="12">
    <source>
        <dbReference type="SAM" id="MobiDB-lite"/>
    </source>
</evidence>
<name>A0ABR1FXN8_AURAN</name>
<comment type="subcellular location">
    <subcellularLocation>
        <location evidence="1">Membrane</location>
        <topology evidence="1">Multi-pass membrane protein</topology>
    </subcellularLocation>
</comment>
<feature type="compositionally biased region" description="Acidic residues" evidence="12">
    <location>
        <begin position="785"/>
        <end position="805"/>
    </location>
</feature>
<keyword evidence="3" id="KW-0633">Potassium transport</keyword>
<dbReference type="EMBL" id="JBBJCI010000208">
    <property type="protein sequence ID" value="KAK7240954.1"/>
    <property type="molecule type" value="Genomic_DNA"/>
</dbReference>
<dbReference type="Gene3D" id="2.60.120.10">
    <property type="entry name" value="Jelly Rolls"/>
    <property type="match status" value="1"/>
</dbReference>
<gene>
    <name evidence="15" type="ORF">SO694_00055268</name>
</gene>
<keyword evidence="16" id="KW-1185">Reference proteome</keyword>
<evidence type="ECO:0000256" key="11">
    <source>
        <dbReference type="ARBA" id="ARBA00023303"/>
    </source>
</evidence>
<keyword evidence="9" id="KW-0406">Ion transport</keyword>
<feature type="transmembrane region" description="Helical" evidence="13">
    <location>
        <begin position="297"/>
        <end position="313"/>
    </location>
</feature>
<evidence type="ECO:0000256" key="7">
    <source>
        <dbReference type="ARBA" id="ARBA00022958"/>
    </source>
</evidence>
<feature type="transmembrane region" description="Helical" evidence="13">
    <location>
        <begin position="166"/>
        <end position="187"/>
    </location>
</feature>
<accession>A0ABR1FXN8</accession>
<dbReference type="PANTHER" id="PTHR10217">
    <property type="entry name" value="VOLTAGE AND LIGAND GATED POTASSIUM CHANNEL"/>
    <property type="match status" value="1"/>
</dbReference>
<dbReference type="InterPro" id="IPR000595">
    <property type="entry name" value="cNMP-bd_dom"/>
</dbReference>
<dbReference type="Pfam" id="PF00520">
    <property type="entry name" value="Ion_trans"/>
    <property type="match status" value="1"/>
</dbReference>
<dbReference type="PANTHER" id="PTHR10217:SF435">
    <property type="entry name" value="POTASSIUM VOLTAGE-GATED CHANNEL PROTEIN EAG"/>
    <property type="match status" value="1"/>
</dbReference>
<evidence type="ECO:0000256" key="9">
    <source>
        <dbReference type="ARBA" id="ARBA00023065"/>
    </source>
</evidence>
<evidence type="ECO:0000256" key="1">
    <source>
        <dbReference type="ARBA" id="ARBA00004141"/>
    </source>
</evidence>
<keyword evidence="5" id="KW-0631">Potassium channel</keyword>
<keyword evidence="7" id="KW-0630">Potassium</keyword>
<evidence type="ECO:0000313" key="16">
    <source>
        <dbReference type="Proteomes" id="UP001363151"/>
    </source>
</evidence>
<proteinExistence type="predicted"/>
<protein>
    <recommendedName>
        <fullName evidence="14">Ion transport domain-containing protein</fullName>
    </recommendedName>
</protein>
<dbReference type="Gene3D" id="1.10.287.70">
    <property type="match status" value="1"/>
</dbReference>
<evidence type="ECO:0000256" key="2">
    <source>
        <dbReference type="ARBA" id="ARBA00022448"/>
    </source>
</evidence>
<feature type="domain" description="Ion transport" evidence="14">
    <location>
        <begin position="80"/>
        <end position="348"/>
    </location>
</feature>
<dbReference type="Gene3D" id="1.10.287.630">
    <property type="entry name" value="Helix hairpin bin"/>
    <property type="match status" value="1"/>
</dbReference>
<dbReference type="InterPro" id="IPR018490">
    <property type="entry name" value="cNMP-bd_dom_sf"/>
</dbReference>
<evidence type="ECO:0000256" key="5">
    <source>
        <dbReference type="ARBA" id="ARBA00022826"/>
    </source>
</evidence>
<sequence length="916" mass="102706">MGKATVSVAPASPPRPGPRKLMPRPGSRQYRNRRNRKTSIMANENNFQLSYDQQYMRQNEFPAQDNALFPVLRPFGARRQWWDLGLGLFLFYSAVVTPFTIAFIQDPCAIGEAFRGRRDGACVYFWWERLVDLVFLGDILVNFNTAFLDKDNCEWVLSRPRIGAKYVLSPWFFIDVVAIVPFELFGLARNDAAATSVRLLRLLKIVRLLRLLRVLKLLRLLGKYATRLKVSYRMRAILKFVVYIVTTSHWAACLFRIVSNRAYAYPDDDEGASRRALRGDDRDNPTWLREEGMHGETLWAQYGAAMAWAVSALNGSASAYTGAEYCVAVVVMILGCIVLTLMIGEIANVSTSLDPAGNEYKRTMDMFNSYMDERGFHKQLKKELRSYFMHSEGLFREQHYHDMLKNLSPQLREKLALANVGPWIKSVPVVRYALIKASGLFVSAKVAVSSLDPDDDDDPYRGGVVTGLPQSIHITVTYNDGSVEFHVDAGRLHVPRYLPFGRRFNAAKRASELLITDLATRMTATLYLRDDAIVAMGSWLNNMYLLVDGQAVKRDKSRVLHRPRVVRLDGASHDVIGEDITMKLTTERELSRNHEVTARSTSHCLCLSTVDFLDCMAKSNYKMLVSPMKRYAGWLMLREYCVYHKHVVTEHMDIFSAAHAKLFAHRMQIKVQEDATAGGGRLRGALQGKLGKLLAKVKKEKRDGEASDPSKVSGALVASRLAAQYIAKMKERNAVFSPRAMPCEETAKEVLGDAGLGGLHERSGQTGRVAAGARPAVPRLAIAEPIDEEPPAPERDDDDDDDDDSAAATVDALRRTVDRAGRAARRVVVDGDAAESPRSVEELKFQLRASINGLISVYRELDPEALATPGKRRRKVGQLGKHVPPIPADWVRLFEGARSPPRRPFDAPDPRAPPER</sequence>
<feature type="transmembrane region" description="Helical" evidence="13">
    <location>
        <begin position="236"/>
        <end position="258"/>
    </location>
</feature>
<evidence type="ECO:0000256" key="10">
    <source>
        <dbReference type="ARBA" id="ARBA00023136"/>
    </source>
</evidence>
<evidence type="ECO:0000256" key="6">
    <source>
        <dbReference type="ARBA" id="ARBA00022882"/>
    </source>
</evidence>
<dbReference type="SUPFAM" id="SSF51206">
    <property type="entry name" value="cAMP-binding domain-like"/>
    <property type="match status" value="2"/>
</dbReference>
<feature type="region of interest" description="Disordered" evidence="12">
    <location>
        <begin position="897"/>
        <end position="916"/>
    </location>
</feature>
<evidence type="ECO:0000256" key="4">
    <source>
        <dbReference type="ARBA" id="ARBA00022692"/>
    </source>
</evidence>
<dbReference type="CDD" id="cd00038">
    <property type="entry name" value="CAP_ED"/>
    <property type="match status" value="1"/>
</dbReference>
<evidence type="ECO:0000313" key="15">
    <source>
        <dbReference type="EMBL" id="KAK7240954.1"/>
    </source>
</evidence>
<comment type="caution">
    <text evidence="15">The sequence shown here is derived from an EMBL/GenBank/DDBJ whole genome shotgun (WGS) entry which is preliminary data.</text>
</comment>
<dbReference type="InterPro" id="IPR014710">
    <property type="entry name" value="RmlC-like_jellyroll"/>
</dbReference>
<feature type="region of interest" description="Disordered" evidence="12">
    <location>
        <begin position="1"/>
        <end position="37"/>
    </location>
</feature>